<dbReference type="Pfam" id="PF00535">
    <property type="entry name" value="Glycos_transf_2"/>
    <property type="match status" value="1"/>
</dbReference>
<gene>
    <name evidence="2" type="ORF">SAMN04488108_3457</name>
</gene>
<dbReference type="RefSeq" id="WP_073573056.1">
    <property type="nucleotide sequence ID" value="NZ_FRXN01000005.1"/>
</dbReference>
<dbReference type="Gene3D" id="3.90.550.10">
    <property type="entry name" value="Spore Coat Polysaccharide Biosynthesis Protein SpsA, Chain A"/>
    <property type="match status" value="1"/>
</dbReference>
<dbReference type="InterPro" id="IPR029044">
    <property type="entry name" value="Nucleotide-diphossugar_trans"/>
</dbReference>
<dbReference type="GO" id="GO:0016758">
    <property type="term" value="F:hexosyltransferase activity"/>
    <property type="evidence" value="ECO:0007669"/>
    <property type="project" value="UniProtKB-ARBA"/>
</dbReference>
<dbReference type="InterPro" id="IPR001173">
    <property type="entry name" value="Glyco_trans_2-like"/>
</dbReference>
<proteinExistence type="predicted"/>
<dbReference type="Proteomes" id="UP000184609">
    <property type="component" value="Unassembled WGS sequence"/>
</dbReference>
<dbReference type="CDD" id="cd00761">
    <property type="entry name" value="Glyco_tranf_GTA_type"/>
    <property type="match status" value="1"/>
</dbReference>
<feature type="domain" description="Glycosyltransferase 2-like" evidence="1">
    <location>
        <begin position="4"/>
        <end position="117"/>
    </location>
</feature>
<protein>
    <submittedName>
        <fullName evidence="2">Glycosyltransferase involved in cell wall bisynthesis</fullName>
    </submittedName>
</protein>
<keyword evidence="3" id="KW-1185">Reference proteome</keyword>
<keyword evidence="2" id="KW-0808">Transferase</keyword>
<accession>A0A1M7ZHU1</accession>
<dbReference type="SUPFAM" id="SSF53448">
    <property type="entry name" value="Nucleotide-diphospho-sugar transferases"/>
    <property type="match status" value="1"/>
</dbReference>
<dbReference type="EMBL" id="FRXN01000005">
    <property type="protein sequence ID" value="SHO64447.1"/>
    <property type="molecule type" value="Genomic_DNA"/>
</dbReference>
<dbReference type="PANTHER" id="PTHR22916">
    <property type="entry name" value="GLYCOSYLTRANSFERASE"/>
    <property type="match status" value="1"/>
</dbReference>
<reference evidence="3" key="1">
    <citation type="submission" date="2016-12" db="EMBL/GenBank/DDBJ databases">
        <authorList>
            <person name="Varghese N."/>
            <person name="Submissions S."/>
        </authorList>
    </citation>
    <scope>NUCLEOTIDE SEQUENCE [LARGE SCALE GENOMIC DNA]</scope>
    <source>
        <strain evidence="3">DSM 25035</strain>
    </source>
</reference>
<sequence length="251" mass="29174">MLVSVITPVHNAGEHIEETIESVLKQTFQDWEMILIDDKSTDSSLKIIEKYLAQDSRIRLIKNSKNQGAAVTRNNGIEAAQGRYIAFLDSDDLWLPTKLEKQLAFMKKHGYAFTYTAYEKLKDGQIIGVQEVGERVNHNDLLKTCSIGCLTVIYDTQKLGKMLMPIISRRQDFALWLKILKEIPFAYGLNEVLSTYRLRSDSISGNKFKAAKYQWRVYREFEHLNLFEASYYFLQYSVFGVLKTYFHKEKK</sequence>
<evidence type="ECO:0000313" key="3">
    <source>
        <dbReference type="Proteomes" id="UP000184609"/>
    </source>
</evidence>
<dbReference type="PANTHER" id="PTHR22916:SF3">
    <property type="entry name" value="UDP-GLCNAC:BETAGAL BETA-1,3-N-ACETYLGLUCOSAMINYLTRANSFERASE-LIKE PROTEIN 1"/>
    <property type="match status" value="1"/>
</dbReference>
<name>A0A1M7ZHU1_9BACT</name>
<organism evidence="2 3">
    <name type="scientific">Algoriphagus zhangzhouensis</name>
    <dbReference type="NCBI Taxonomy" id="1073327"/>
    <lineage>
        <taxon>Bacteria</taxon>
        <taxon>Pseudomonadati</taxon>
        <taxon>Bacteroidota</taxon>
        <taxon>Cytophagia</taxon>
        <taxon>Cytophagales</taxon>
        <taxon>Cyclobacteriaceae</taxon>
        <taxon>Algoriphagus</taxon>
    </lineage>
</organism>
<evidence type="ECO:0000259" key="1">
    <source>
        <dbReference type="Pfam" id="PF00535"/>
    </source>
</evidence>
<evidence type="ECO:0000313" key="2">
    <source>
        <dbReference type="EMBL" id="SHO64447.1"/>
    </source>
</evidence>
<dbReference type="STRING" id="1073327.SAMN04488108_3457"/>
<dbReference type="OrthoDB" id="6307329at2"/>
<dbReference type="AlphaFoldDB" id="A0A1M7ZHU1"/>
<dbReference type="FunFam" id="3.90.550.10:FF:000130">
    <property type="entry name" value="Family 2 glycosyl transferase"/>
    <property type="match status" value="1"/>
</dbReference>